<dbReference type="Gene3D" id="3.40.50.720">
    <property type="entry name" value="NAD(P)-binding Rossmann-like Domain"/>
    <property type="match status" value="1"/>
</dbReference>
<dbReference type="OrthoDB" id="63935at2759"/>
<organism evidence="2 3">
    <name type="scientific">Pleomassaria siparia CBS 279.74</name>
    <dbReference type="NCBI Taxonomy" id="1314801"/>
    <lineage>
        <taxon>Eukaryota</taxon>
        <taxon>Fungi</taxon>
        <taxon>Dikarya</taxon>
        <taxon>Ascomycota</taxon>
        <taxon>Pezizomycotina</taxon>
        <taxon>Dothideomycetes</taxon>
        <taxon>Pleosporomycetidae</taxon>
        <taxon>Pleosporales</taxon>
        <taxon>Pleomassariaceae</taxon>
        <taxon>Pleomassaria</taxon>
    </lineage>
</organism>
<keyword evidence="1" id="KW-0732">Signal</keyword>
<gene>
    <name evidence="2" type="ORF">K504DRAFT_537143</name>
</gene>
<name>A0A6G1JZI5_9PLEO</name>
<dbReference type="AlphaFoldDB" id="A0A6G1JZI5"/>
<sequence length="191" mass="20186">MSSNTKTILFLCVSGGVGLSALKHSLAAYNACITLCRVPSKLSAIIPSSATLSIIQGNAHDLSAVSKALVTPNGSLVDQVISSIGSGFNSKMAMAQPDVCGTGMKILLQNSSALANPHHGGKQKFGRDVPLLMVPVYNIFVANPIKDRKIMKSLFMESRESFTILTGSVEIGCLSHEPGPISKLKKVEEMN</sequence>
<proteinExistence type="predicted"/>
<evidence type="ECO:0000313" key="2">
    <source>
        <dbReference type="EMBL" id="KAF2705577.1"/>
    </source>
</evidence>
<dbReference type="EMBL" id="MU005778">
    <property type="protein sequence ID" value="KAF2705577.1"/>
    <property type="molecule type" value="Genomic_DNA"/>
</dbReference>
<accession>A0A6G1JZI5</accession>
<keyword evidence="3" id="KW-1185">Reference proteome</keyword>
<evidence type="ECO:0000313" key="3">
    <source>
        <dbReference type="Proteomes" id="UP000799428"/>
    </source>
</evidence>
<protein>
    <recommendedName>
        <fullName evidence="4">NAD(P)-binding domain-containing protein</fullName>
    </recommendedName>
</protein>
<dbReference type="Proteomes" id="UP000799428">
    <property type="component" value="Unassembled WGS sequence"/>
</dbReference>
<evidence type="ECO:0000256" key="1">
    <source>
        <dbReference type="SAM" id="SignalP"/>
    </source>
</evidence>
<evidence type="ECO:0008006" key="4">
    <source>
        <dbReference type="Google" id="ProtNLM"/>
    </source>
</evidence>
<reference evidence="2" key="1">
    <citation type="journal article" date="2020" name="Stud. Mycol.">
        <title>101 Dothideomycetes genomes: a test case for predicting lifestyles and emergence of pathogens.</title>
        <authorList>
            <person name="Haridas S."/>
            <person name="Albert R."/>
            <person name="Binder M."/>
            <person name="Bloem J."/>
            <person name="Labutti K."/>
            <person name="Salamov A."/>
            <person name="Andreopoulos B."/>
            <person name="Baker S."/>
            <person name="Barry K."/>
            <person name="Bills G."/>
            <person name="Bluhm B."/>
            <person name="Cannon C."/>
            <person name="Castanera R."/>
            <person name="Culley D."/>
            <person name="Daum C."/>
            <person name="Ezra D."/>
            <person name="Gonzalez J."/>
            <person name="Henrissat B."/>
            <person name="Kuo A."/>
            <person name="Liang C."/>
            <person name="Lipzen A."/>
            <person name="Lutzoni F."/>
            <person name="Magnuson J."/>
            <person name="Mondo S."/>
            <person name="Nolan M."/>
            <person name="Ohm R."/>
            <person name="Pangilinan J."/>
            <person name="Park H.-J."/>
            <person name="Ramirez L."/>
            <person name="Alfaro M."/>
            <person name="Sun H."/>
            <person name="Tritt A."/>
            <person name="Yoshinaga Y."/>
            <person name="Zwiers L.-H."/>
            <person name="Turgeon B."/>
            <person name="Goodwin S."/>
            <person name="Spatafora J."/>
            <person name="Crous P."/>
            <person name="Grigoriev I."/>
        </authorList>
    </citation>
    <scope>NUCLEOTIDE SEQUENCE</scope>
    <source>
        <strain evidence="2">CBS 279.74</strain>
    </source>
</reference>
<feature type="chain" id="PRO_5026275776" description="NAD(P)-binding domain-containing protein" evidence="1">
    <location>
        <begin position="28"/>
        <end position="191"/>
    </location>
</feature>
<feature type="signal peptide" evidence="1">
    <location>
        <begin position="1"/>
        <end position="27"/>
    </location>
</feature>